<gene>
    <name evidence="3" type="ORF">PCOR1329_LOCUS20120</name>
</gene>
<reference evidence="3" key="1">
    <citation type="submission" date="2023-10" db="EMBL/GenBank/DDBJ databases">
        <authorList>
            <person name="Chen Y."/>
            <person name="Shah S."/>
            <person name="Dougan E. K."/>
            <person name="Thang M."/>
            <person name="Chan C."/>
        </authorList>
    </citation>
    <scope>NUCLEOTIDE SEQUENCE [LARGE SCALE GENOMIC DNA]</scope>
</reference>
<organism evidence="3 4">
    <name type="scientific">Prorocentrum cordatum</name>
    <dbReference type="NCBI Taxonomy" id="2364126"/>
    <lineage>
        <taxon>Eukaryota</taxon>
        <taxon>Sar</taxon>
        <taxon>Alveolata</taxon>
        <taxon>Dinophyceae</taxon>
        <taxon>Prorocentrales</taxon>
        <taxon>Prorocentraceae</taxon>
        <taxon>Prorocentrum</taxon>
    </lineage>
</organism>
<name>A0ABN9RFK9_9DINO</name>
<dbReference type="Proteomes" id="UP001189429">
    <property type="component" value="Unassembled WGS sequence"/>
</dbReference>
<evidence type="ECO:0000313" key="4">
    <source>
        <dbReference type="Proteomes" id="UP001189429"/>
    </source>
</evidence>
<comment type="caution">
    <text evidence="3">The sequence shown here is derived from an EMBL/GenBank/DDBJ whole genome shotgun (WGS) entry which is preliminary data.</text>
</comment>
<evidence type="ECO:0000256" key="2">
    <source>
        <dbReference type="SAM" id="Phobius"/>
    </source>
</evidence>
<keyword evidence="2" id="KW-0472">Membrane</keyword>
<dbReference type="EMBL" id="CAUYUJ010006491">
    <property type="protein sequence ID" value="CAK0817529.1"/>
    <property type="molecule type" value="Genomic_DNA"/>
</dbReference>
<feature type="region of interest" description="Disordered" evidence="1">
    <location>
        <begin position="1"/>
        <end position="28"/>
    </location>
</feature>
<feature type="transmembrane region" description="Helical" evidence="2">
    <location>
        <begin position="127"/>
        <end position="146"/>
    </location>
</feature>
<protein>
    <submittedName>
        <fullName evidence="3">Uncharacterized protein</fullName>
    </submittedName>
</protein>
<keyword evidence="2" id="KW-1133">Transmembrane helix</keyword>
<evidence type="ECO:0000313" key="3">
    <source>
        <dbReference type="EMBL" id="CAK0817529.1"/>
    </source>
</evidence>
<accession>A0ABN9RFK9</accession>
<sequence length="161" mass="17162">MAETAASVVDRDEAHVTATQVASPDSSEDVGRAAVFPQSVSWWLQSAVIWGPFKLSRTAYHPLRRGPAVEALGRPQTPCCLFGLARARIRPEGAAGGTPNRVVRGPTGRLACPRVCFQSASGRPGGLATICVLSIVIFLMALFYSLTNNWCVSSVFGTRSN</sequence>
<evidence type="ECO:0000256" key="1">
    <source>
        <dbReference type="SAM" id="MobiDB-lite"/>
    </source>
</evidence>
<proteinExistence type="predicted"/>
<keyword evidence="4" id="KW-1185">Reference proteome</keyword>
<keyword evidence="2" id="KW-0812">Transmembrane</keyword>